<feature type="transmembrane region" description="Helical" evidence="10">
    <location>
        <begin position="88"/>
        <end position="108"/>
    </location>
</feature>
<keyword evidence="12" id="KW-1185">Reference proteome</keyword>
<comment type="activity regulation">
    <text evidence="10">Na(+) is not transported, but it plays an essential structural role and its presence is essential for fluoride channel function.</text>
</comment>
<dbReference type="Pfam" id="PF02537">
    <property type="entry name" value="CRCB"/>
    <property type="match status" value="1"/>
</dbReference>
<keyword evidence="2 10" id="KW-1003">Cell membrane</keyword>
<feature type="transmembrane region" description="Helical" evidence="10">
    <location>
        <begin position="53"/>
        <end position="76"/>
    </location>
</feature>
<keyword evidence="10" id="KW-0479">Metal-binding</keyword>
<sequence length="156" mass="16040">MERTRSEPVAAAVTAGAHRAPYDVLAVVVAGGVLGAEARYAAGLIWTTHPGTFPWTTLLINTVGCLVIGVFLVAITEGRAAHRLVRPFFGTGVLGGFTTFSTYCVDIQRLVDGGHPATALGYLAATLLAALAAVAAGAWAARLLLVAAGLRRAGTR</sequence>
<protein>
    <recommendedName>
        <fullName evidence="10">Fluoride-specific ion channel FluC</fullName>
    </recommendedName>
</protein>
<comment type="caution">
    <text evidence="11">The sequence shown here is derived from an EMBL/GenBank/DDBJ whole genome shotgun (WGS) entry which is preliminary data.</text>
</comment>
<evidence type="ECO:0000256" key="5">
    <source>
        <dbReference type="ARBA" id="ARBA00023136"/>
    </source>
</evidence>
<keyword evidence="6 10" id="KW-0407">Ion channel</keyword>
<evidence type="ECO:0000256" key="3">
    <source>
        <dbReference type="ARBA" id="ARBA00022692"/>
    </source>
</evidence>
<comment type="catalytic activity">
    <reaction evidence="8">
        <text>fluoride(in) = fluoride(out)</text>
        <dbReference type="Rhea" id="RHEA:76159"/>
        <dbReference type="ChEBI" id="CHEBI:17051"/>
    </reaction>
    <physiologicalReaction direction="left-to-right" evidence="8">
        <dbReference type="Rhea" id="RHEA:76160"/>
    </physiologicalReaction>
</comment>
<feature type="binding site" evidence="10">
    <location>
        <position position="95"/>
    </location>
    <ligand>
        <name>Na(+)</name>
        <dbReference type="ChEBI" id="CHEBI:29101"/>
        <note>structural</note>
    </ligand>
</feature>
<evidence type="ECO:0000256" key="2">
    <source>
        <dbReference type="ARBA" id="ARBA00022475"/>
    </source>
</evidence>
<evidence type="ECO:0000256" key="9">
    <source>
        <dbReference type="ARBA" id="ARBA00049940"/>
    </source>
</evidence>
<gene>
    <name evidence="10" type="primary">fluC</name>
    <name evidence="10" type="synonym">crcB</name>
    <name evidence="11" type="ORF">GCM10009665_57590</name>
</gene>
<comment type="function">
    <text evidence="9 10">Fluoride-specific ion channel. Important for reducing fluoride concentration in the cell, thus reducing its toxicity.</text>
</comment>
<keyword evidence="10" id="KW-0406">Ion transport</keyword>
<dbReference type="PANTHER" id="PTHR28259:SF1">
    <property type="entry name" value="FLUORIDE EXPORT PROTEIN 1-RELATED"/>
    <property type="match status" value="1"/>
</dbReference>
<evidence type="ECO:0000256" key="8">
    <source>
        <dbReference type="ARBA" id="ARBA00035585"/>
    </source>
</evidence>
<keyword evidence="5 10" id="KW-0472">Membrane</keyword>
<dbReference type="InterPro" id="IPR003691">
    <property type="entry name" value="FluC"/>
</dbReference>
<evidence type="ECO:0000256" key="7">
    <source>
        <dbReference type="ARBA" id="ARBA00035120"/>
    </source>
</evidence>
<evidence type="ECO:0000313" key="11">
    <source>
        <dbReference type="EMBL" id="GAA1260074.1"/>
    </source>
</evidence>
<dbReference type="HAMAP" id="MF_00454">
    <property type="entry name" value="FluC"/>
    <property type="match status" value="1"/>
</dbReference>
<feature type="transmembrane region" description="Helical" evidence="10">
    <location>
        <begin position="120"/>
        <end position="150"/>
    </location>
</feature>
<feature type="binding site" evidence="10">
    <location>
        <position position="98"/>
    </location>
    <ligand>
        <name>Na(+)</name>
        <dbReference type="ChEBI" id="CHEBI:29101"/>
        <note>structural</note>
    </ligand>
</feature>
<organism evidence="11 12">
    <name type="scientific">Kitasatospora nipponensis</name>
    <dbReference type="NCBI Taxonomy" id="258049"/>
    <lineage>
        <taxon>Bacteria</taxon>
        <taxon>Bacillati</taxon>
        <taxon>Actinomycetota</taxon>
        <taxon>Actinomycetes</taxon>
        <taxon>Kitasatosporales</taxon>
        <taxon>Streptomycetaceae</taxon>
        <taxon>Kitasatospora</taxon>
    </lineage>
</organism>
<keyword evidence="10" id="KW-0813">Transport</keyword>
<dbReference type="PANTHER" id="PTHR28259">
    <property type="entry name" value="FLUORIDE EXPORT PROTEIN 1-RELATED"/>
    <property type="match status" value="1"/>
</dbReference>
<comment type="similarity">
    <text evidence="7 10">Belongs to the fluoride channel Fluc/FEX (TC 1.A.43) family.</text>
</comment>
<reference evidence="12" key="1">
    <citation type="journal article" date="2019" name="Int. J. Syst. Evol. Microbiol.">
        <title>The Global Catalogue of Microorganisms (GCM) 10K type strain sequencing project: providing services to taxonomists for standard genome sequencing and annotation.</title>
        <authorList>
            <consortium name="The Broad Institute Genomics Platform"/>
            <consortium name="The Broad Institute Genome Sequencing Center for Infectious Disease"/>
            <person name="Wu L."/>
            <person name="Ma J."/>
        </authorList>
    </citation>
    <scope>NUCLEOTIDE SEQUENCE [LARGE SCALE GENOMIC DNA]</scope>
    <source>
        <strain evidence="12">JCM 13004</strain>
    </source>
</reference>
<dbReference type="RefSeq" id="WP_425556196.1">
    <property type="nucleotide sequence ID" value="NZ_BAAALF010000137.1"/>
</dbReference>
<evidence type="ECO:0000256" key="4">
    <source>
        <dbReference type="ARBA" id="ARBA00022989"/>
    </source>
</evidence>
<evidence type="ECO:0000256" key="10">
    <source>
        <dbReference type="HAMAP-Rule" id="MF_00454"/>
    </source>
</evidence>
<dbReference type="EMBL" id="BAAALF010000137">
    <property type="protein sequence ID" value="GAA1260074.1"/>
    <property type="molecule type" value="Genomic_DNA"/>
</dbReference>
<name>A0ABP4HF61_9ACTN</name>
<proteinExistence type="inferred from homology"/>
<keyword evidence="10" id="KW-0915">Sodium</keyword>
<keyword evidence="3 10" id="KW-0812">Transmembrane</keyword>
<comment type="subcellular location">
    <subcellularLocation>
        <location evidence="1 10">Cell membrane</location>
        <topology evidence="1 10">Multi-pass membrane protein</topology>
    </subcellularLocation>
</comment>
<evidence type="ECO:0000256" key="1">
    <source>
        <dbReference type="ARBA" id="ARBA00004651"/>
    </source>
</evidence>
<dbReference type="Proteomes" id="UP001500037">
    <property type="component" value="Unassembled WGS sequence"/>
</dbReference>
<evidence type="ECO:0000313" key="12">
    <source>
        <dbReference type="Proteomes" id="UP001500037"/>
    </source>
</evidence>
<accession>A0ABP4HF61</accession>
<evidence type="ECO:0000256" key="6">
    <source>
        <dbReference type="ARBA" id="ARBA00023303"/>
    </source>
</evidence>
<keyword evidence="4 10" id="KW-1133">Transmembrane helix</keyword>